<dbReference type="Gene3D" id="3.80.10.10">
    <property type="entry name" value="Ribonuclease Inhibitor"/>
    <property type="match status" value="1"/>
</dbReference>
<comment type="caution">
    <text evidence="2">The sequence shown here is derived from an EMBL/GenBank/DDBJ whole genome shotgun (WGS) entry which is preliminary data.</text>
</comment>
<evidence type="ECO:0000313" key="3">
    <source>
        <dbReference type="Proteomes" id="UP000274822"/>
    </source>
</evidence>
<gene>
    <name evidence="2" type="ORF">BC938DRAFT_476062</name>
</gene>
<dbReference type="InterPro" id="IPR032675">
    <property type="entry name" value="LRR_dom_sf"/>
</dbReference>
<dbReference type="InterPro" id="IPR036047">
    <property type="entry name" value="F-box-like_dom_sf"/>
</dbReference>
<sequence length="501" mass="57751">MPAPTLPPEILNVIFIYVTPYKYNYFYTLDLLSCCLVCRSWYNSAVSHLQQNLQTVRWLRTNIYRDYELNRLADILTDSQRHGLALGAMTRWVEIMYGDVTCYHPVILDPTRANPISQIVRALQPNIQTLSLDFNHTVEYGRLRLLDKFLMPLLQNPQTITSLRVSKLSTKGGAQHQIFRVPTPKPRPTIPTLVHKLSNLVSPKLNPNDLFCAELSRPPHSLLLLIDRLHPQLQQLHLHNSRLTVDLSLALRRCTRIHTLRLHSVYASLPPDHFADTIARWSDLHTLSVHNLSGALTRPKPFLARTVRRLSYHPPRNLAVLDLEDYVCHDPDLDLPRLVTACASTLTALTIPKIERVPDNSDRLIAHLLTTPMPRLRTLDLSFVDCSCDLEKHHTRDNIAPLAWPELRELVLGECWGVRQTAVVAILEDCPQLECVRIERGDFKRYQRVVKLLREKGFVERKPLEGWVWKGKPWVKKGVAFEEEECKGREWDIDEGILVRM</sequence>
<organism evidence="2 3">
    <name type="scientific">Jimgerdemannia flammicorona</name>
    <dbReference type="NCBI Taxonomy" id="994334"/>
    <lineage>
        <taxon>Eukaryota</taxon>
        <taxon>Fungi</taxon>
        <taxon>Fungi incertae sedis</taxon>
        <taxon>Mucoromycota</taxon>
        <taxon>Mucoromycotina</taxon>
        <taxon>Endogonomycetes</taxon>
        <taxon>Endogonales</taxon>
        <taxon>Endogonaceae</taxon>
        <taxon>Jimgerdemannia</taxon>
    </lineage>
</organism>
<accession>A0A433QZ64</accession>
<evidence type="ECO:0000259" key="1">
    <source>
        <dbReference type="Pfam" id="PF12937"/>
    </source>
</evidence>
<evidence type="ECO:0000313" key="2">
    <source>
        <dbReference type="EMBL" id="RUS35080.1"/>
    </source>
</evidence>
<keyword evidence="3" id="KW-1185">Reference proteome</keyword>
<proteinExistence type="predicted"/>
<dbReference type="SUPFAM" id="SSF52047">
    <property type="entry name" value="RNI-like"/>
    <property type="match status" value="1"/>
</dbReference>
<dbReference type="Proteomes" id="UP000274822">
    <property type="component" value="Unassembled WGS sequence"/>
</dbReference>
<dbReference type="EMBL" id="RBNJ01000225">
    <property type="protein sequence ID" value="RUS35080.1"/>
    <property type="molecule type" value="Genomic_DNA"/>
</dbReference>
<dbReference type="Pfam" id="PF12937">
    <property type="entry name" value="F-box-like"/>
    <property type="match status" value="1"/>
</dbReference>
<dbReference type="InterPro" id="IPR001810">
    <property type="entry name" value="F-box_dom"/>
</dbReference>
<feature type="domain" description="F-box" evidence="1">
    <location>
        <begin position="5"/>
        <end position="47"/>
    </location>
</feature>
<dbReference type="AlphaFoldDB" id="A0A433QZ64"/>
<protein>
    <recommendedName>
        <fullName evidence="1">F-box domain-containing protein</fullName>
    </recommendedName>
</protein>
<dbReference type="SUPFAM" id="SSF81383">
    <property type="entry name" value="F-box domain"/>
    <property type="match status" value="1"/>
</dbReference>
<name>A0A433QZ64_9FUNG</name>
<reference evidence="2 3" key="1">
    <citation type="journal article" date="2018" name="New Phytol.">
        <title>Phylogenomics of Endogonaceae and evolution of mycorrhizas within Mucoromycota.</title>
        <authorList>
            <person name="Chang Y."/>
            <person name="Desiro A."/>
            <person name="Na H."/>
            <person name="Sandor L."/>
            <person name="Lipzen A."/>
            <person name="Clum A."/>
            <person name="Barry K."/>
            <person name="Grigoriev I.V."/>
            <person name="Martin F.M."/>
            <person name="Stajich J.E."/>
            <person name="Smith M.E."/>
            <person name="Bonito G."/>
            <person name="Spatafora J.W."/>
        </authorList>
    </citation>
    <scope>NUCLEOTIDE SEQUENCE [LARGE SCALE GENOMIC DNA]</scope>
    <source>
        <strain evidence="2 3">AD002</strain>
    </source>
</reference>